<keyword evidence="5" id="KW-1185">Reference proteome</keyword>
<protein>
    <recommendedName>
        <fullName evidence="6">TIGR02679 family protein</fullName>
    </recommendedName>
</protein>
<dbReference type="InterPro" id="IPR024465">
    <property type="entry name" value="DUF2399"/>
</dbReference>
<evidence type="ECO:0000259" key="2">
    <source>
        <dbReference type="Pfam" id="PF09664"/>
    </source>
</evidence>
<dbReference type="eggNOG" id="COG4924">
    <property type="taxonomic scope" value="Bacteria"/>
</dbReference>
<gene>
    <name evidence="4" type="ordered locus">FsymDg_2510</name>
</gene>
<dbReference type="InterPro" id="IPR013495">
    <property type="entry name" value="CHP02679"/>
</dbReference>
<feature type="domain" description="Conserved hypothetical protein CHP02679 N terminus" evidence="3">
    <location>
        <begin position="65"/>
        <end position="266"/>
    </location>
</feature>
<dbReference type="Pfam" id="PF09664">
    <property type="entry name" value="DUF2399"/>
    <property type="match status" value="1"/>
</dbReference>
<organism evidence="4 5">
    <name type="scientific">Candidatus Protofrankia datiscae</name>
    <dbReference type="NCBI Taxonomy" id="2716812"/>
    <lineage>
        <taxon>Bacteria</taxon>
        <taxon>Bacillati</taxon>
        <taxon>Actinomycetota</taxon>
        <taxon>Actinomycetes</taxon>
        <taxon>Frankiales</taxon>
        <taxon>Frankiaceae</taxon>
        <taxon>Protofrankia</taxon>
    </lineage>
</organism>
<dbReference type="HOGENOM" id="CLU_035709_0_0_11"/>
<evidence type="ECO:0000313" key="4">
    <source>
        <dbReference type="EMBL" id="AEH09877.1"/>
    </source>
</evidence>
<name>F8B282_9ACTN</name>
<dbReference type="Pfam" id="PF11796">
    <property type="entry name" value="DUF3323"/>
    <property type="match status" value="1"/>
</dbReference>
<dbReference type="KEGG" id="fsy:FsymDg_2510"/>
<dbReference type="RefSeq" id="WP_013873795.1">
    <property type="nucleotide sequence ID" value="NC_015656.1"/>
</dbReference>
<dbReference type="STRING" id="656024.FsymDg_2510"/>
<feature type="compositionally biased region" description="Basic and acidic residues" evidence="1">
    <location>
        <begin position="471"/>
        <end position="487"/>
    </location>
</feature>
<dbReference type="NCBIfam" id="TIGR02679">
    <property type="entry name" value="TIGR02679 family protein"/>
    <property type="match status" value="1"/>
</dbReference>
<dbReference type="EMBL" id="CP002801">
    <property type="protein sequence ID" value="AEH09877.1"/>
    <property type="molecule type" value="Genomic_DNA"/>
</dbReference>
<dbReference type="AlphaFoldDB" id="F8B282"/>
<dbReference type="Proteomes" id="UP000001549">
    <property type="component" value="Chromosome"/>
</dbReference>
<evidence type="ECO:0008006" key="6">
    <source>
        <dbReference type="Google" id="ProtNLM"/>
    </source>
</evidence>
<feature type="region of interest" description="Disordered" evidence="1">
    <location>
        <begin position="415"/>
        <end position="434"/>
    </location>
</feature>
<dbReference type="InterPro" id="IPR024466">
    <property type="entry name" value="CHP02679_N"/>
</dbReference>
<feature type="region of interest" description="Disordered" evidence="1">
    <location>
        <begin position="471"/>
        <end position="500"/>
    </location>
</feature>
<evidence type="ECO:0000256" key="1">
    <source>
        <dbReference type="SAM" id="MobiDB-lite"/>
    </source>
</evidence>
<sequence length="500" mass="51619">MTSQADTATATGRAHTAAVTGRAAAGTAGAGAGGASRVAAGLDRPALAPLWRALHARLSSGRPVTSLRIGPLDDDQRTALADLLGLDRLPGSVTTVHLDRLDTLLRTSFGLDARTVAEALHGPLTDRAASRATAARARRDLWEWLCAQPVVAAEPALLAWVADVRRAGVVDGSVDTTRALLDAALRVLARLPADGQPLPAFADAVVGRTHALDDGTRLSTLVLRALAAIYGVAPPAGADERRALWERAGVASDALSAQVLVAGLRPVGDDPLSRALRLWAEAGQASVVTLAQVRACPGLRVVARRVWVVENPSLVTMAITRFGAACPPLVCTAGWPSSAAVTLLRQLAASDADLRYHGDFDGDGLRIAAHVMTRTGARPWRMATTDYLAAVAAMPSAAMPSEAVRAEAVPAAADHPAAAAPAGSTGVARPGHVTDAPWDQDLAAALRARDIAVPEERLADILLADLAGDVRAGDGRSHRSHDLHGDSRAGGPVALTEAPD</sequence>
<reference evidence="4 5" key="1">
    <citation type="submission" date="2011-05" db="EMBL/GenBank/DDBJ databases">
        <title>Complete sequence of chromosome of Frankia symbiont of Datisca glomerata.</title>
        <authorList>
            <consortium name="US DOE Joint Genome Institute"/>
            <person name="Lucas S."/>
            <person name="Han J."/>
            <person name="Lapidus A."/>
            <person name="Cheng J.-F."/>
            <person name="Goodwin L."/>
            <person name="Pitluck S."/>
            <person name="Peters L."/>
            <person name="Mikhailova N."/>
            <person name="Chertkov O."/>
            <person name="Teshima H."/>
            <person name="Han C."/>
            <person name="Tapia R."/>
            <person name="Land M."/>
            <person name="Hauser L."/>
            <person name="Kyrpides N."/>
            <person name="Ivanova N."/>
            <person name="Pagani I."/>
            <person name="Berry A."/>
            <person name="Pawlowski K."/>
            <person name="Persson T."/>
            <person name="Vanden Heuvel B."/>
            <person name="Benson D."/>
            <person name="Woyke T."/>
        </authorList>
    </citation>
    <scope>NUCLEOTIDE SEQUENCE [LARGE SCALE GENOMIC DNA]</scope>
    <source>
        <strain evidence="5">4085684</strain>
    </source>
</reference>
<feature type="domain" description="DUF2399" evidence="2">
    <location>
        <begin position="287"/>
        <end position="466"/>
    </location>
</feature>
<evidence type="ECO:0000259" key="3">
    <source>
        <dbReference type="Pfam" id="PF11796"/>
    </source>
</evidence>
<evidence type="ECO:0000313" key="5">
    <source>
        <dbReference type="Proteomes" id="UP000001549"/>
    </source>
</evidence>
<proteinExistence type="predicted"/>
<accession>F8B282</accession>